<comment type="similarity">
    <text evidence="3">Belongs to the GRAS family.</text>
</comment>
<dbReference type="EMBL" id="JBJUIK010000004">
    <property type="protein sequence ID" value="KAL3530766.1"/>
    <property type="molecule type" value="Genomic_DNA"/>
</dbReference>
<feature type="region of interest" description="VHIID" evidence="3">
    <location>
        <begin position="450"/>
        <end position="515"/>
    </location>
</feature>
<dbReference type="InterPro" id="IPR005202">
    <property type="entry name" value="TF_GRAS"/>
</dbReference>
<accession>A0ABD3AG42</accession>
<feature type="region of interest" description="Disordered" evidence="4">
    <location>
        <begin position="265"/>
        <end position="307"/>
    </location>
</feature>
<dbReference type="Pfam" id="PF03514">
    <property type="entry name" value="GRAS"/>
    <property type="match status" value="1"/>
</dbReference>
<gene>
    <name evidence="5" type="ORF">ACH5RR_010088</name>
</gene>
<evidence type="ECO:0000256" key="2">
    <source>
        <dbReference type="ARBA" id="ARBA00023163"/>
    </source>
</evidence>
<reference evidence="5 6" key="1">
    <citation type="submission" date="2024-11" db="EMBL/GenBank/DDBJ databases">
        <title>A near-complete genome assembly of Cinchona calisaya.</title>
        <authorList>
            <person name="Lian D.C."/>
            <person name="Zhao X.W."/>
            <person name="Wei L."/>
        </authorList>
    </citation>
    <scope>NUCLEOTIDE SEQUENCE [LARGE SCALE GENOMIC DNA]</scope>
    <source>
        <tissue evidence="5">Nenye</tissue>
    </source>
</reference>
<name>A0ABD3AG42_9GENT</name>
<organism evidence="5 6">
    <name type="scientific">Cinchona calisaya</name>
    <dbReference type="NCBI Taxonomy" id="153742"/>
    <lineage>
        <taxon>Eukaryota</taxon>
        <taxon>Viridiplantae</taxon>
        <taxon>Streptophyta</taxon>
        <taxon>Embryophyta</taxon>
        <taxon>Tracheophyta</taxon>
        <taxon>Spermatophyta</taxon>
        <taxon>Magnoliopsida</taxon>
        <taxon>eudicotyledons</taxon>
        <taxon>Gunneridae</taxon>
        <taxon>Pentapetalae</taxon>
        <taxon>asterids</taxon>
        <taxon>lamiids</taxon>
        <taxon>Gentianales</taxon>
        <taxon>Rubiaceae</taxon>
        <taxon>Cinchonoideae</taxon>
        <taxon>Cinchoneae</taxon>
        <taxon>Cinchona</taxon>
    </lineage>
</organism>
<feature type="compositionally biased region" description="Low complexity" evidence="4">
    <location>
        <begin position="146"/>
        <end position="161"/>
    </location>
</feature>
<feature type="region of interest" description="Disordered" evidence="4">
    <location>
        <begin position="341"/>
        <end position="366"/>
    </location>
</feature>
<keyword evidence="1" id="KW-0805">Transcription regulation</keyword>
<evidence type="ECO:0000313" key="5">
    <source>
        <dbReference type="EMBL" id="KAL3530766.1"/>
    </source>
</evidence>
<feature type="region of interest" description="SAW" evidence="3">
    <location>
        <begin position="670"/>
        <end position="745"/>
    </location>
</feature>
<sequence length="747" mass="83265">MAMDPPFSQLSDSGNGFKFDDEIVLPSFEESPNFLNGLKFNDDTLDLVFLNTSSFSPGPGPGNFPATSSGSSEVGSPDDSDSDPVLKYLNQILLEENMEEKPSMFPDPLALQAAEKSFYDALGQKYPPSPYRLDQNAESPDSVFGTSSEYNTNSSKTTSSSVDPGGYKSSAGQSNSLDYSDPSSCQNNSQLSFNLVSNFGNSIDGQVDSFVSNNLIPNIFSDSESILQFKKGMEEARKFLPTGNQLIIDLDKYALPPKSDENFVESKVKVEKDESDYSSNGSRGRKHLHRQESDLEEQRSSKQSAVYTEEVELSEMFDRVLLFTDSKGDALCCNADVPNEAKKAGQQNELPNGSGGGKTRARNQGGKSEAVDLRTLLISCAQSVAADDRRTAYEQLKQIRQHSSSSGDAYQRLANLFANGLEARIAGTGTEIYAVLASKRISAAEKLKAYQVYFSACPFKKVSILFANKMILEKASNATTLHIVDFGILYGFQWPILIQHLSSRPGGPPKLRITGIERPQPGFRPSERAEETGRRLARYCERFNVPFEYQAIAAQNWEAIKIEDLNIAEGEVLAVNSLFQFDTLFDETVMADSPRDAVLRLIRKMNPDIFVNAVTNGSYSVPFFVTRFREALFHYSSLFDIFDATLSREDFHRFNFEQEFYGREAINVIACEGLERVMRPETYKQWQARHTRAGFKPLPLNQEIVKKLKGKVKAGYHKDFVFDEDGSWMLQGWKGRIIFASSCWSPA</sequence>
<keyword evidence="2" id="KW-0804">Transcription</keyword>
<feature type="compositionally biased region" description="Basic and acidic residues" evidence="4">
    <location>
        <begin position="290"/>
        <end position="300"/>
    </location>
</feature>
<keyword evidence="6" id="KW-1185">Reference proteome</keyword>
<proteinExistence type="inferred from homology"/>
<feature type="region of interest" description="Disordered" evidence="4">
    <location>
        <begin position="56"/>
        <end position="84"/>
    </location>
</feature>
<evidence type="ECO:0000313" key="6">
    <source>
        <dbReference type="Proteomes" id="UP001630127"/>
    </source>
</evidence>
<comment type="caution">
    <text evidence="5">The sequence shown here is derived from an EMBL/GenBank/DDBJ whole genome shotgun (WGS) entry which is preliminary data.</text>
</comment>
<dbReference type="AlphaFoldDB" id="A0ABD3AG42"/>
<protein>
    <submittedName>
        <fullName evidence="5">Uncharacterized protein</fullName>
    </submittedName>
</protein>
<feature type="compositionally biased region" description="Polar residues" evidence="4">
    <location>
        <begin position="170"/>
        <end position="184"/>
    </location>
</feature>
<evidence type="ECO:0000256" key="1">
    <source>
        <dbReference type="ARBA" id="ARBA00023015"/>
    </source>
</evidence>
<comment type="caution">
    <text evidence="3">Lacks conserved residue(s) required for the propagation of feature annotation.</text>
</comment>
<feature type="region of interest" description="Disordered" evidence="4">
    <location>
        <begin position="125"/>
        <end position="184"/>
    </location>
</feature>
<dbReference type="PANTHER" id="PTHR31636">
    <property type="entry name" value="OSJNBA0084A10.13 PROTEIN-RELATED"/>
    <property type="match status" value="1"/>
</dbReference>
<feature type="region of interest" description="Leucine repeat I (LRI)" evidence="3">
    <location>
        <begin position="371"/>
        <end position="431"/>
    </location>
</feature>
<evidence type="ECO:0000256" key="3">
    <source>
        <dbReference type="PROSITE-ProRule" id="PRU01191"/>
    </source>
</evidence>
<dbReference type="PROSITE" id="PS50985">
    <property type="entry name" value="GRAS"/>
    <property type="match status" value="1"/>
</dbReference>
<evidence type="ECO:0000256" key="4">
    <source>
        <dbReference type="SAM" id="MobiDB-lite"/>
    </source>
</evidence>
<feature type="short sequence motif" description="VHIID" evidence="3">
    <location>
        <begin position="481"/>
        <end position="485"/>
    </location>
</feature>
<feature type="region of interest" description="Leucine repeat II (LRII)" evidence="3">
    <location>
        <begin position="531"/>
        <end position="563"/>
    </location>
</feature>
<dbReference type="Proteomes" id="UP001630127">
    <property type="component" value="Unassembled WGS sequence"/>
</dbReference>